<accession>A0A6A6JDH8</accession>
<feature type="domain" description="CDC20/Fizzy WD40" evidence="6">
    <location>
        <begin position="150"/>
        <end position="362"/>
    </location>
</feature>
<reference evidence="7" key="1">
    <citation type="journal article" date="2020" name="Stud. Mycol.">
        <title>101 Dothideomycetes genomes: a test case for predicting lifestyles and emergence of pathogens.</title>
        <authorList>
            <person name="Haridas S."/>
            <person name="Albert R."/>
            <person name="Binder M."/>
            <person name="Bloem J."/>
            <person name="Labutti K."/>
            <person name="Salamov A."/>
            <person name="Andreopoulos B."/>
            <person name="Baker S."/>
            <person name="Barry K."/>
            <person name="Bills G."/>
            <person name="Bluhm B."/>
            <person name="Cannon C."/>
            <person name="Castanera R."/>
            <person name="Culley D."/>
            <person name="Daum C."/>
            <person name="Ezra D."/>
            <person name="Gonzalez J."/>
            <person name="Henrissat B."/>
            <person name="Kuo A."/>
            <person name="Liang C."/>
            <person name="Lipzen A."/>
            <person name="Lutzoni F."/>
            <person name="Magnuson J."/>
            <person name="Mondo S."/>
            <person name="Nolan M."/>
            <person name="Ohm R."/>
            <person name="Pangilinan J."/>
            <person name="Park H.-J."/>
            <person name="Ramirez L."/>
            <person name="Alfaro M."/>
            <person name="Sun H."/>
            <person name="Tritt A."/>
            <person name="Yoshinaga Y."/>
            <person name="Zwiers L.-H."/>
            <person name="Turgeon B."/>
            <person name="Goodwin S."/>
            <person name="Spatafora J."/>
            <person name="Crous P."/>
            <person name="Grigoriev I."/>
        </authorList>
    </citation>
    <scope>NUCLEOTIDE SEQUENCE</scope>
    <source>
        <strain evidence="7">CBS 379.55</strain>
    </source>
</reference>
<feature type="compositionally biased region" description="Polar residues" evidence="5">
    <location>
        <begin position="1"/>
        <end position="10"/>
    </location>
</feature>
<evidence type="ECO:0000256" key="4">
    <source>
        <dbReference type="PROSITE-ProRule" id="PRU00221"/>
    </source>
</evidence>
<dbReference type="GO" id="GO:0010997">
    <property type="term" value="F:anaphase-promoting complex binding"/>
    <property type="evidence" value="ECO:0007669"/>
    <property type="project" value="InterPro"/>
</dbReference>
<dbReference type="GO" id="GO:1990757">
    <property type="term" value="F:ubiquitin ligase activator activity"/>
    <property type="evidence" value="ECO:0007669"/>
    <property type="project" value="TreeGrafter"/>
</dbReference>
<dbReference type="InterPro" id="IPR015943">
    <property type="entry name" value="WD40/YVTN_repeat-like_dom_sf"/>
</dbReference>
<dbReference type="OrthoDB" id="10263272at2759"/>
<keyword evidence="3" id="KW-0677">Repeat</keyword>
<dbReference type="GO" id="GO:0031145">
    <property type="term" value="P:anaphase-promoting complex-dependent catabolic process"/>
    <property type="evidence" value="ECO:0007669"/>
    <property type="project" value="TreeGrafter"/>
</dbReference>
<feature type="region of interest" description="Disordered" evidence="5">
    <location>
        <begin position="537"/>
        <end position="564"/>
    </location>
</feature>
<dbReference type="Pfam" id="PF24807">
    <property type="entry name" value="WD40_CDC20-Fz"/>
    <property type="match status" value="1"/>
</dbReference>
<keyword evidence="8" id="KW-1185">Reference proteome</keyword>
<dbReference type="Pfam" id="PF00400">
    <property type="entry name" value="WD40"/>
    <property type="match status" value="2"/>
</dbReference>
<dbReference type="InterPro" id="IPR056150">
    <property type="entry name" value="WD40_CDC20-Fz"/>
</dbReference>
<dbReference type="EMBL" id="ML986502">
    <property type="protein sequence ID" value="KAF2274611.1"/>
    <property type="molecule type" value="Genomic_DNA"/>
</dbReference>
<feature type="region of interest" description="Disordered" evidence="5">
    <location>
        <begin position="78"/>
        <end position="111"/>
    </location>
</feature>
<proteinExistence type="inferred from homology"/>
<dbReference type="SUPFAM" id="SSF50978">
    <property type="entry name" value="WD40 repeat-like"/>
    <property type="match status" value="1"/>
</dbReference>
<feature type="repeat" description="WD" evidence="4">
    <location>
        <begin position="281"/>
        <end position="313"/>
    </location>
</feature>
<name>A0A6A6JDH8_WESOR</name>
<dbReference type="PROSITE" id="PS50082">
    <property type="entry name" value="WD_REPEATS_2"/>
    <property type="match status" value="2"/>
</dbReference>
<feature type="region of interest" description="Disordered" evidence="5">
    <location>
        <begin position="372"/>
        <end position="422"/>
    </location>
</feature>
<dbReference type="GO" id="GO:0005680">
    <property type="term" value="C:anaphase-promoting complex"/>
    <property type="evidence" value="ECO:0007669"/>
    <property type="project" value="TreeGrafter"/>
</dbReference>
<dbReference type="InterPro" id="IPR033010">
    <property type="entry name" value="Cdc20/Fizzy"/>
</dbReference>
<organism evidence="7 8">
    <name type="scientific">Westerdykella ornata</name>
    <dbReference type="NCBI Taxonomy" id="318751"/>
    <lineage>
        <taxon>Eukaryota</taxon>
        <taxon>Fungi</taxon>
        <taxon>Dikarya</taxon>
        <taxon>Ascomycota</taxon>
        <taxon>Pezizomycotina</taxon>
        <taxon>Dothideomycetes</taxon>
        <taxon>Pleosporomycetidae</taxon>
        <taxon>Pleosporales</taxon>
        <taxon>Sporormiaceae</taxon>
        <taxon>Westerdykella</taxon>
    </lineage>
</organism>
<feature type="compositionally biased region" description="Basic and acidic residues" evidence="5">
    <location>
        <begin position="17"/>
        <end position="26"/>
    </location>
</feature>
<dbReference type="InterPro" id="IPR001680">
    <property type="entry name" value="WD40_rpt"/>
</dbReference>
<dbReference type="SMART" id="SM00320">
    <property type="entry name" value="WD40"/>
    <property type="match status" value="6"/>
</dbReference>
<dbReference type="RefSeq" id="XP_033652150.1">
    <property type="nucleotide sequence ID" value="XM_033799873.1"/>
</dbReference>
<evidence type="ECO:0000256" key="5">
    <source>
        <dbReference type="SAM" id="MobiDB-lite"/>
    </source>
</evidence>
<feature type="compositionally biased region" description="Basic residues" evidence="5">
    <location>
        <begin position="542"/>
        <end position="551"/>
    </location>
</feature>
<dbReference type="PROSITE" id="PS50294">
    <property type="entry name" value="WD_REPEATS_REGION"/>
    <property type="match status" value="1"/>
</dbReference>
<dbReference type="GeneID" id="54553048"/>
<gene>
    <name evidence="7" type="ORF">EI97DRAFT_444071</name>
</gene>
<dbReference type="Proteomes" id="UP000800097">
    <property type="component" value="Unassembled WGS sequence"/>
</dbReference>
<feature type="repeat" description="WD" evidence="4">
    <location>
        <begin position="199"/>
        <end position="240"/>
    </location>
</feature>
<dbReference type="Gene3D" id="2.130.10.10">
    <property type="entry name" value="YVTN repeat-like/Quinoprotein amine dehydrogenase"/>
    <property type="match status" value="2"/>
</dbReference>
<dbReference type="GO" id="GO:1905786">
    <property type="term" value="P:positive regulation of anaphase-promoting complex-dependent catabolic process"/>
    <property type="evidence" value="ECO:0007669"/>
    <property type="project" value="TreeGrafter"/>
</dbReference>
<evidence type="ECO:0000313" key="7">
    <source>
        <dbReference type="EMBL" id="KAF2274611.1"/>
    </source>
</evidence>
<keyword evidence="2 4" id="KW-0853">WD repeat</keyword>
<feature type="region of interest" description="Disordered" evidence="5">
    <location>
        <begin position="1"/>
        <end position="26"/>
    </location>
</feature>
<dbReference type="PANTHER" id="PTHR19918">
    <property type="entry name" value="CELL DIVISION CYCLE 20 CDC20 FIZZY -RELATED"/>
    <property type="match status" value="1"/>
</dbReference>
<dbReference type="AlphaFoldDB" id="A0A6A6JDH8"/>
<evidence type="ECO:0000256" key="3">
    <source>
        <dbReference type="ARBA" id="ARBA00022737"/>
    </source>
</evidence>
<comment type="similarity">
    <text evidence="1">Belongs to the WD repeat CDC20/Fizzy family.</text>
</comment>
<evidence type="ECO:0000256" key="2">
    <source>
        <dbReference type="ARBA" id="ARBA00022574"/>
    </source>
</evidence>
<dbReference type="InterPro" id="IPR036322">
    <property type="entry name" value="WD40_repeat_dom_sf"/>
</dbReference>
<evidence type="ECO:0000313" key="8">
    <source>
        <dbReference type="Proteomes" id="UP000800097"/>
    </source>
</evidence>
<evidence type="ECO:0000259" key="6">
    <source>
        <dbReference type="Pfam" id="PF24807"/>
    </source>
</evidence>
<protein>
    <submittedName>
        <fullName evidence="7">WD40 repeat-like protein</fullName>
    </submittedName>
</protein>
<evidence type="ECO:0000256" key="1">
    <source>
        <dbReference type="ARBA" id="ARBA00006445"/>
    </source>
</evidence>
<sequence>MASQTPTSSPLRKKQRKELDRFIPNRDEDMNVRFRFPSEPMTPTKNHKCLNAEQFEATESRRRYQNMLRKEILEDTGDQGRLFSFGPRPDPLTPSRTPRTPHSDRVNLDTGSDTYNLSPVKLLPQTERYLRGLKPIPKPRRLDSVPYKILDAVGLPDDFYLNMLDWGSQNILAVGMGARVYLWNTLLEEAILLCELPAITGRPDAVNSVSWDQRGTTLAIGTRRGLIYLYDVQSQRRMRIFADHIFRVGALSWDEHILSSGSRDHTLVHHDVRQRREVTFVSAHIGEICGVRWSPGTGHLATGSNDNYVKIWDKRRLDTSIFTWAEHKAAVKAIAWSPHKRGLLATGGGTADRCIKFWDINLPEHEVKKQLRNNATRPGPPVFLDQEPQSSPIRRRRINESSADDTNDVVHGSSRTALDRQDSPARIAHDVYDARPAERMVEKPDWMTDPHLLSSHDTGSQVCNLMWSPHSDEIVSSHGYRDNQVEVWNYPSMQNVITWTGHTRRAVHMAMSPDGETVCTGAGDGDETVRLWRLPREEKKEERRRRKKPRIPHLSAFEDATSIR</sequence>